<name>A0AA35M199_9HYPO</name>
<evidence type="ECO:0000313" key="4">
    <source>
        <dbReference type="Proteomes" id="UP001160390"/>
    </source>
</evidence>
<accession>A0AA35M199</accession>
<keyword evidence="4" id="KW-1185">Reference proteome</keyword>
<evidence type="ECO:0000256" key="2">
    <source>
        <dbReference type="SAM" id="SignalP"/>
    </source>
</evidence>
<evidence type="ECO:0000313" key="3">
    <source>
        <dbReference type="EMBL" id="CAI6088661.1"/>
    </source>
</evidence>
<feature type="chain" id="PRO_5041209881" evidence="2">
    <location>
        <begin position="24"/>
        <end position="108"/>
    </location>
</feature>
<keyword evidence="2" id="KW-0732">Signal</keyword>
<gene>
    <name evidence="3" type="ORF">CCHLO57077_00016509</name>
</gene>
<dbReference type="EMBL" id="CABFNP030000852">
    <property type="protein sequence ID" value="CAI6088661.1"/>
    <property type="molecule type" value="Genomic_DNA"/>
</dbReference>
<dbReference type="Proteomes" id="UP001160390">
    <property type="component" value="Unassembled WGS sequence"/>
</dbReference>
<protein>
    <submittedName>
        <fullName evidence="3">Uncharacterized protein</fullName>
    </submittedName>
</protein>
<sequence>MPSLKQIFVLAAPFMGLIQQVAANPDIDESSDLIARDDFDSDIYVRGAGNGLLPLLSDDHDRWTPVALVTVLSGVLVLDLDPQLSSSLLPSDDPGTDEVFESAAPGYF</sequence>
<feature type="signal peptide" evidence="2">
    <location>
        <begin position="1"/>
        <end position="23"/>
    </location>
</feature>
<proteinExistence type="predicted"/>
<comment type="caution">
    <text evidence="3">The sequence shown here is derived from an EMBL/GenBank/DDBJ whole genome shotgun (WGS) entry which is preliminary data.</text>
</comment>
<feature type="region of interest" description="Disordered" evidence="1">
    <location>
        <begin position="85"/>
        <end position="108"/>
    </location>
</feature>
<reference evidence="3" key="1">
    <citation type="submission" date="2023-01" db="EMBL/GenBank/DDBJ databases">
        <authorList>
            <person name="Piombo E."/>
        </authorList>
    </citation>
    <scope>NUCLEOTIDE SEQUENCE</scope>
</reference>
<dbReference type="AlphaFoldDB" id="A0AA35M199"/>
<evidence type="ECO:0000256" key="1">
    <source>
        <dbReference type="SAM" id="MobiDB-lite"/>
    </source>
</evidence>
<organism evidence="3 4">
    <name type="scientific">Clonostachys chloroleuca</name>
    <dbReference type="NCBI Taxonomy" id="1926264"/>
    <lineage>
        <taxon>Eukaryota</taxon>
        <taxon>Fungi</taxon>
        <taxon>Dikarya</taxon>
        <taxon>Ascomycota</taxon>
        <taxon>Pezizomycotina</taxon>
        <taxon>Sordariomycetes</taxon>
        <taxon>Hypocreomycetidae</taxon>
        <taxon>Hypocreales</taxon>
        <taxon>Bionectriaceae</taxon>
        <taxon>Clonostachys</taxon>
    </lineage>
</organism>